<evidence type="ECO:0000256" key="1">
    <source>
        <dbReference type="ARBA" id="ARBA00001966"/>
    </source>
</evidence>
<evidence type="ECO:0000256" key="6">
    <source>
        <dbReference type="ARBA" id="ARBA00022723"/>
    </source>
</evidence>
<evidence type="ECO:0000313" key="16">
    <source>
        <dbReference type="Proteomes" id="UP001172778"/>
    </source>
</evidence>
<protein>
    <recommendedName>
        <fullName evidence="4 13">CRISPR-associated exonuclease Cas4</fullName>
        <ecNumber evidence="3 13">3.1.12.1</ecNumber>
    </recommendedName>
</protein>
<keyword evidence="12 13" id="KW-0464">Manganese</keyword>
<keyword evidence="11 13" id="KW-0051">Antiviral defense</keyword>
<organism evidence="15 16">
    <name type="scientific">Parachitinimonas caeni</name>
    <dbReference type="NCBI Taxonomy" id="3031301"/>
    <lineage>
        <taxon>Bacteria</taxon>
        <taxon>Pseudomonadati</taxon>
        <taxon>Pseudomonadota</taxon>
        <taxon>Betaproteobacteria</taxon>
        <taxon>Neisseriales</taxon>
        <taxon>Chitinibacteraceae</taxon>
        <taxon>Parachitinimonas</taxon>
    </lineage>
</organism>
<evidence type="ECO:0000256" key="4">
    <source>
        <dbReference type="ARBA" id="ARBA00020049"/>
    </source>
</evidence>
<proteinExistence type="inferred from homology"/>
<dbReference type="NCBIfam" id="TIGR00372">
    <property type="entry name" value="cas4"/>
    <property type="match status" value="1"/>
</dbReference>
<evidence type="ECO:0000256" key="12">
    <source>
        <dbReference type="ARBA" id="ARBA00023211"/>
    </source>
</evidence>
<keyword evidence="5 13" id="KW-0540">Nuclease</keyword>
<dbReference type="InterPro" id="IPR013343">
    <property type="entry name" value="CRISPR-assoc_prot_Cas4"/>
</dbReference>
<comment type="cofactor">
    <cofactor evidence="13">
        <name>iron-sulfur cluster</name>
        <dbReference type="ChEBI" id="CHEBI:30408"/>
    </cofactor>
</comment>
<keyword evidence="6 13" id="KW-0479">Metal-binding</keyword>
<name>A0ABT7DZ13_9NEIS</name>
<evidence type="ECO:0000259" key="14">
    <source>
        <dbReference type="Pfam" id="PF01930"/>
    </source>
</evidence>
<feature type="domain" description="DUF83" evidence="14">
    <location>
        <begin position="11"/>
        <end position="185"/>
    </location>
</feature>
<evidence type="ECO:0000313" key="15">
    <source>
        <dbReference type="EMBL" id="MDK2125298.1"/>
    </source>
</evidence>
<reference evidence="15" key="1">
    <citation type="submission" date="2023-03" db="EMBL/GenBank/DDBJ databases">
        <title>Chitinimonas shenzhenensis gen. nov., sp. nov., a novel member of family Burkholderiaceae isolated from activated sludge collected in Shen Zhen, China.</title>
        <authorList>
            <person name="Wang X."/>
        </authorList>
    </citation>
    <scope>NUCLEOTIDE SEQUENCE</scope>
    <source>
        <strain evidence="15">DQS-5</strain>
    </source>
</reference>
<dbReference type="InterPro" id="IPR022765">
    <property type="entry name" value="Dna2/Cas4_DUF83"/>
</dbReference>
<keyword evidence="10 13" id="KW-0411">Iron-sulfur</keyword>
<keyword evidence="7 13" id="KW-0378">Hydrolase</keyword>
<keyword evidence="9 13" id="KW-0408">Iron</keyword>
<dbReference type="InterPro" id="IPR051827">
    <property type="entry name" value="Cas4_exonuclease"/>
</dbReference>
<comment type="caution">
    <text evidence="15">The sequence shown here is derived from an EMBL/GenBank/DDBJ whole genome shotgun (WGS) entry which is preliminary data.</text>
</comment>
<evidence type="ECO:0000256" key="3">
    <source>
        <dbReference type="ARBA" id="ARBA00012768"/>
    </source>
</evidence>
<evidence type="ECO:0000256" key="13">
    <source>
        <dbReference type="RuleBase" id="RU365022"/>
    </source>
</evidence>
<dbReference type="PANTHER" id="PTHR36531">
    <property type="entry name" value="CRISPR-ASSOCIATED EXONUCLEASE CAS4"/>
    <property type="match status" value="1"/>
</dbReference>
<dbReference type="Pfam" id="PF01930">
    <property type="entry name" value="Cas_Cas4"/>
    <property type="match status" value="1"/>
</dbReference>
<evidence type="ECO:0000256" key="11">
    <source>
        <dbReference type="ARBA" id="ARBA00023118"/>
    </source>
</evidence>
<comment type="function">
    <text evidence="13">CRISPR (clustered regularly interspaced short palindromic repeat) is an adaptive immune system that provides protection against mobile genetic elements (viruses, transposable elements and conjugative plasmids). CRISPR clusters contain sequences complementary to antecedent mobile elements and target invading nucleic acids. CRISPR clusters are transcribed and processed into CRISPR RNA (crRNA).</text>
</comment>
<evidence type="ECO:0000256" key="7">
    <source>
        <dbReference type="ARBA" id="ARBA00022801"/>
    </source>
</evidence>
<comment type="similarity">
    <text evidence="2 13">Belongs to the CRISPR-associated exonuclease Cas4 family.</text>
</comment>
<comment type="cofactor">
    <cofactor evidence="1">
        <name>[4Fe-4S] cluster</name>
        <dbReference type="ChEBI" id="CHEBI:49883"/>
    </cofactor>
</comment>
<evidence type="ECO:0000256" key="2">
    <source>
        <dbReference type="ARBA" id="ARBA00009189"/>
    </source>
</evidence>
<dbReference type="Gene3D" id="3.90.320.10">
    <property type="match status" value="1"/>
</dbReference>
<dbReference type="Proteomes" id="UP001172778">
    <property type="component" value="Unassembled WGS sequence"/>
</dbReference>
<dbReference type="RefSeq" id="WP_284101610.1">
    <property type="nucleotide sequence ID" value="NZ_JARRAF010000017.1"/>
</dbReference>
<comment type="cofactor">
    <cofactor evidence="13">
        <name>Mg(2+)</name>
        <dbReference type="ChEBI" id="CHEBI:18420"/>
    </cofactor>
    <cofactor evidence="13">
        <name>Mn(2+)</name>
        <dbReference type="ChEBI" id="CHEBI:29035"/>
    </cofactor>
    <text evidence="13">Mg(2+) or Mn(2+) required for ssDNA cleavage activity.</text>
</comment>
<gene>
    <name evidence="15" type="primary">cas4</name>
    <name evidence="15" type="ORF">PZA18_14675</name>
</gene>
<dbReference type="PANTHER" id="PTHR36531:SF6">
    <property type="entry name" value="DNA REPLICATION ATP-DEPENDENT HELICASE_NUCLEASE DNA2"/>
    <property type="match status" value="1"/>
</dbReference>
<accession>A0ABT7DZ13</accession>
<dbReference type="InterPro" id="IPR011604">
    <property type="entry name" value="PDDEXK-like_dom_sf"/>
</dbReference>
<keyword evidence="8 13" id="KW-0269">Exonuclease</keyword>
<evidence type="ECO:0000256" key="10">
    <source>
        <dbReference type="ARBA" id="ARBA00023014"/>
    </source>
</evidence>
<evidence type="ECO:0000256" key="5">
    <source>
        <dbReference type="ARBA" id="ARBA00022722"/>
    </source>
</evidence>
<sequence>MPEPLDPIPISALQHWRYCPRQCALIHIEQTFDDNVYTARGNALHARVDTPGEDRHAGNRVIRAMPIWSEQLGLIGRADAVEILPDGSPYPIEYKQGRRKAKRYDELQLAAQALCLEEMIGKAVPEGALFYASSGKRRVVTIDTSLRQQVQQATEAVRSMLQAGKLPPPVNDDRCRDCSLYDRCQPQALADTSRQTLLLQQLYQP</sequence>
<dbReference type="EMBL" id="JARRAF010000017">
    <property type="protein sequence ID" value="MDK2125298.1"/>
    <property type="molecule type" value="Genomic_DNA"/>
</dbReference>
<keyword evidence="16" id="KW-1185">Reference proteome</keyword>
<evidence type="ECO:0000256" key="9">
    <source>
        <dbReference type="ARBA" id="ARBA00023004"/>
    </source>
</evidence>
<dbReference type="EC" id="3.1.12.1" evidence="3 13"/>
<dbReference type="CDD" id="cd09637">
    <property type="entry name" value="Cas4_I-A_I-B_I-C_I-D_II-B"/>
    <property type="match status" value="1"/>
</dbReference>
<evidence type="ECO:0000256" key="8">
    <source>
        <dbReference type="ARBA" id="ARBA00022839"/>
    </source>
</evidence>